<dbReference type="PANTHER" id="PTHR33630:SF9">
    <property type="entry name" value="CUTINASE 4"/>
    <property type="match status" value="1"/>
</dbReference>
<sequence length="303" mass="31057">MLARWKSVAALCAATAVSSALLAQGPVASAAPGGCPDLYVVAVPGTWETSKEDPGRGILAQAAEGLPGDVRVDYIHYAATAFPWEGEVYGRSKAEAVDGARGAVQAMALACGDTKIALLGYSQGADAAGDVAAEIGTGLTVVPANRVALVGLVSDPRRSPTDALIGAPVSGAGATGARVNGFGWVSPVTYTFCIEGDLYCAMPDGDFAGRLAGFAVQLSNPDPSKVGSYQYQAGELLSDAFAAGGWGLLADQLNSNAYDERKQQVDDFLKSGIHQSYAGYSVAPGGVTALGWLRQRLVQVLRG</sequence>
<keyword evidence="4" id="KW-1015">Disulfide bond</keyword>
<dbReference type="RefSeq" id="WP_378611937.1">
    <property type="nucleotide sequence ID" value="NZ_JBHSAX010000009.1"/>
</dbReference>
<evidence type="ECO:0000313" key="7">
    <source>
        <dbReference type="Proteomes" id="UP001595696"/>
    </source>
</evidence>
<dbReference type="Proteomes" id="UP001595696">
    <property type="component" value="Unassembled WGS sequence"/>
</dbReference>
<dbReference type="Gene3D" id="3.40.50.1820">
    <property type="entry name" value="alpha/beta hydrolase"/>
    <property type="match status" value="1"/>
</dbReference>
<evidence type="ECO:0000256" key="3">
    <source>
        <dbReference type="ARBA" id="ARBA00022801"/>
    </source>
</evidence>
<reference evidence="7" key="1">
    <citation type="journal article" date="2019" name="Int. J. Syst. Evol. Microbiol.">
        <title>The Global Catalogue of Microorganisms (GCM) 10K type strain sequencing project: providing services to taxonomists for standard genome sequencing and annotation.</title>
        <authorList>
            <consortium name="The Broad Institute Genomics Platform"/>
            <consortium name="The Broad Institute Genome Sequencing Center for Infectious Disease"/>
            <person name="Wu L."/>
            <person name="Ma J."/>
        </authorList>
    </citation>
    <scope>NUCLEOTIDE SEQUENCE [LARGE SCALE GENOMIC DNA]</scope>
    <source>
        <strain evidence="7">CGMCC 4.7330</strain>
    </source>
</reference>
<feature type="signal peptide" evidence="5">
    <location>
        <begin position="1"/>
        <end position="23"/>
    </location>
</feature>
<evidence type="ECO:0000256" key="5">
    <source>
        <dbReference type="SAM" id="SignalP"/>
    </source>
</evidence>
<keyword evidence="7" id="KW-1185">Reference proteome</keyword>
<evidence type="ECO:0000256" key="2">
    <source>
        <dbReference type="ARBA" id="ARBA00022487"/>
    </source>
</evidence>
<evidence type="ECO:0000313" key="6">
    <source>
        <dbReference type="EMBL" id="MFC3962175.1"/>
    </source>
</evidence>
<dbReference type="InterPro" id="IPR000675">
    <property type="entry name" value="Cutinase/axe"/>
</dbReference>
<dbReference type="SUPFAM" id="SSF53474">
    <property type="entry name" value="alpha/beta-Hydrolases"/>
    <property type="match status" value="1"/>
</dbReference>
<dbReference type="Pfam" id="PF01083">
    <property type="entry name" value="Cutinase"/>
    <property type="match status" value="1"/>
</dbReference>
<keyword evidence="2" id="KW-0719">Serine esterase</keyword>
<organism evidence="6 7">
    <name type="scientific">Nocardia jiangsuensis</name>
    <dbReference type="NCBI Taxonomy" id="1691563"/>
    <lineage>
        <taxon>Bacteria</taxon>
        <taxon>Bacillati</taxon>
        <taxon>Actinomycetota</taxon>
        <taxon>Actinomycetes</taxon>
        <taxon>Mycobacteriales</taxon>
        <taxon>Nocardiaceae</taxon>
        <taxon>Nocardia</taxon>
    </lineage>
</organism>
<proteinExistence type="inferred from homology"/>
<comment type="similarity">
    <text evidence="1">Belongs to the cutinase family.</text>
</comment>
<evidence type="ECO:0000256" key="4">
    <source>
        <dbReference type="ARBA" id="ARBA00023157"/>
    </source>
</evidence>
<dbReference type="SMART" id="SM01110">
    <property type="entry name" value="Cutinase"/>
    <property type="match status" value="1"/>
</dbReference>
<evidence type="ECO:0000256" key="1">
    <source>
        <dbReference type="ARBA" id="ARBA00007534"/>
    </source>
</evidence>
<name>A0ABV8DQ08_9NOCA</name>
<gene>
    <name evidence="6" type="ORF">ACFO0B_09290</name>
</gene>
<dbReference type="InterPro" id="IPR029058">
    <property type="entry name" value="AB_hydrolase_fold"/>
</dbReference>
<keyword evidence="3" id="KW-0378">Hydrolase</keyword>
<comment type="caution">
    <text evidence="6">The sequence shown here is derived from an EMBL/GenBank/DDBJ whole genome shotgun (WGS) entry which is preliminary data.</text>
</comment>
<dbReference type="PANTHER" id="PTHR33630">
    <property type="entry name" value="CUTINASE RV1984C-RELATED-RELATED"/>
    <property type="match status" value="1"/>
</dbReference>
<protein>
    <submittedName>
        <fullName evidence="6">Cutinase family protein</fullName>
    </submittedName>
</protein>
<dbReference type="EMBL" id="JBHSAX010000009">
    <property type="protein sequence ID" value="MFC3962175.1"/>
    <property type="molecule type" value="Genomic_DNA"/>
</dbReference>
<feature type="chain" id="PRO_5047460320" evidence="5">
    <location>
        <begin position="24"/>
        <end position="303"/>
    </location>
</feature>
<accession>A0ABV8DQ08</accession>
<keyword evidence="5" id="KW-0732">Signal</keyword>